<keyword evidence="2" id="KW-1185">Reference proteome</keyword>
<sequence length="120" mass="13315">MTGATQKLAELKQFFGMVRFPLNDEKKLQAAMQEHLDGGGRAFTREHVLGPGDVVDFMVDGIAVEVKIKGQRRAIYRQCKRYAAHEAVEGLLLITNVAMGFPEDMEGKPTAVLNLGRAWL</sequence>
<protein>
    <submittedName>
        <fullName evidence="1">Uncharacterized protein</fullName>
    </submittedName>
</protein>
<dbReference type="RefSeq" id="WP_213754077.1">
    <property type="nucleotide sequence ID" value="NZ_JAHCQH010000014.1"/>
</dbReference>
<organism evidence="1 2">
    <name type="scientific">Ancylobacter radicis</name>
    <dbReference type="NCBI Taxonomy" id="2836179"/>
    <lineage>
        <taxon>Bacteria</taxon>
        <taxon>Pseudomonadati</taxon>
        <taxon>Pseudomonadota</taxon>
        <taxon>Alphaproteobacteria</taxon>
        <taxon>Hyphomicrobiales</taxon>
        <taxon>Xanthobacteraceae</taxon>
        <taxon>Ancylobacter</taxon>
    </lineage>
</organism>
<proteinExistence type="predicted"/>
<accession>A0ABS5R600</accession>
<name>A0ABS5R600_9HYPH</name>
<comment type="caution">
    <text evidence="1">The sequence shown here is derived from an EMBL/GenBank/DDBJ whole genome shotgun (WGS) entry which is preliminary data.</text>
</comment>
<gene>
    <name evidence="1" type="ORF">KIP89_03775</name>
</gene>
<reference evidence="1" key="1">
    <citation type="submission" date="2021-05" db="EMBL/GenBank/DDBJ databases">
        <authorList>
            <person name="Sun Q."/>
            <person name="Inoue M."/>
        </authorList>
    </citation>
    <scope>NUCLEOTIDE SEQUENCE</scope>
    <source>
        <strain evidence="1">VKM B-3255</strain>
    </source>
</reference>
<evidence type="ECO:0000313" key="2">
    <source>
        <dbReference type="Proteomes" id="UP001166585"/>
    </source>
</evidence>
<dbReference type="EMBL" id="JAHCQH010000014">
    <property type="protein sequence ID" value="MBS9476219.1"/>
    <property type="molecule type" value="Genomic_DNA"/>
</dbReference>
<evidence type="ECO:0000313" key="1">
    <source>
        <dbReference type="EMBL" id="MBS9476219.1"/>
    </source>
</evidence>
<dbReference type="Proteomes" id="UP001166585">
    <property type="component" value="Unassembled WGS sequence"/>
</dbReference>